<keyword evidence="2" id="KW-1185">Reference proteome</keyword>
<proteinExistence type="predicted"/>
<sequence>MATSILWQPELADLRHLPGIRDLYEITWGVKVSEDFLRWKLFDGPYGPLASVALVGEQVVGLYAVIPTPMLLDGEPIMGAQSVDTMTHSDHRRQNMSVTLARHCYAEGARRGYGLVYGLPNENSYPMFMTKLDWRHLDEMARMVRPLAVPKRIPALVAPLLDKVIALQVRMAGTAGECVVEKVTPQTPFPTPRPVPSQARCRVNHTPDWLRWRYGAEPGGSYERLVLGAPDAPDAIAVFDLPSDDNDPGGRPLLRINALLGSDEARLAAIHELLRIGIARRARSAFFFTSDPQTQTLLRRAGFVSRSTMPLCFGALARPMDGLPVAKGEMAIEGGDRD</sequence>
<evidence type="ECO:0008006" key="3">
    <source>
        <dbReference type="Google" id="ProtNLM"/>
    </source>
</evidence>
<reference evidence="1" key="2">
    <citation type="submission" date="2020-09" db="EMBL/GenBank/DDBJ databases">
        <authorList>
            <person name="Sun Q."/>
            <person name="Sedlacek I."/>
        </authorList>
    </citation>
    <scope>NUCLEOTIDE SEQUENCE</scope>
    <source>
        <strain evidence="1">CCM 7897</strain>
    </source>
</reference>
<dbReference type="Pfam" id="PF13527">
    <property type="entry name" value="Acetyltransf_9"/>
    <property type="match status" value="1"/>
</dbReference>
<evidence type="ECO:0000313" key="1">
    <source>
        <dbReference type="EMBL" id="GGF73624.1"/>
    </source>
</evidence>
<dbReference type="InterPro" id="IPR016181">
    <property type="entry name" value="Acyl_CoA_acyltransferase"/>
</dbReference>
<comment type="caution">
    <text evidence="1">The sequence shown here is derived from an EMBL/GenBank/DDBJ whole genome shotgun (WGS) entry which is preliminary data.</text>
</comment>
<organism evidence="1 2">
    <name type="scientific">Azorhizobium oxalatiphilum</name>
    <dbReference type="NCBI Taxonomy" id="980631"/>
    <lineage>
        <taxon>Bacteria</taxon>
        <taxon>Pseudomonadati</taxon>
        <taxon>Pseudomonadota</taxon>
        <taxon>Alphaproteobacteria</taxon>
        <taxon>Hyphomicrobiales</taxon>
        <taxon>Xanthobacteraceae</taxon>
        <taxon>Azorhizobium</taxon>
    </lineage>
</organism>
<reference evidence="1" key="1">
    <citation type="journal article" date="2014" name="Int. J. Syst. Evol. Microbiol.">
        <title>Complete genome sequence of Corynebacterium casei LMG S-19264T (=DSM 44701T), isolated from a smear-ripened cheese.</title>
        <authorList>
            <consortium name="US DOE Joint Genome Institute (JGI-PGF)"/>
            <person name="Walter F."/>
            <person name="Albersmeier A."/>
            <person name="Kalinowski J."/>
            <person name="Ruckert C."/>
        </authorList>
    </citation>
    <scope>NUCLEOTIDE SEQUENCE</scope>
    <source>
        <strain evidence="1">CCM 7897</strain>
    </source>
</reference>
<name>A0A917FGG8_9HYPH</name>
<evidence type="ECO:0000313" key="2">
    <source>
        <dbReference type="Proteomes" id="UP000606044"/>
    </source>
</evidence>
<accession>A0A917FGG8</accession>
<dbReference type="Gene3D" id="3.40.630.30">
    <property type="match status" value="1"/>
</dbReference>
<dbReference type="EMBL" id="BMCT01000005">
    <property type="protein sequence ID" value="GGF73624.1"/>
    <property type="molecule type" value="Genomic_DNA"/>
</dbReference>
<dbReference type="SUPFAM" id="SSF55729">
    <property type="entry name" value="Acyl-CoA N-acyltransferases (Nat)"/>
    <property type="match status" value="1"/>
</dbReference>
<gene>
    <name evidence="1" type="ORF">GCM10007301_36820</name>
</gene>
<dbReference type="Proteomes" id="UP000606044">
    <property type="component" value="Unassembled WGS sequence"/>
</dbReference>
<dbReference type="RefSeq" id="WP_188581230.1">
    <property type="nucleotide sequence ID" value="NZ_BMCT01000005.1"/>
</dbReference>
<protein>
    <recommendedName>
        <fullName evidence="3">GNAT family N-acetyltransferase</fullName>
    </recommendedName>
</protein>
<dbReference type="AlphaFoldDB" id="A0A917FGG8"/>